<organism evidence="2 3">
    <name type="scientific">Brassica cretica</name>
    <name type="common">Mustard</name>
    <dbReference type="NCBI Taxonomy" id="69181"/>
    <lineage>
        <taxon>Eukaryota</taxon>
        <taxon>Viridiplantae</taxon>
        <taxon>Streptophyta</taxon>
        <taxon>Embryophyta</taxon>
        <taxon>Tracheophyta</taxon>
        <taxon>Spermatophyta</taxon>
        <taxon>Magnoliopsida</taxon>
        <taxon>eudicotyledons</taxon>
        <taxon>Gunneridae</taxon>
        <taxon>Pentapetalae</taxon>
        <taxon>rosids</taxon>
        <taxon>malvids</taxon>
        <taxon>Brassicales</taxon>
        <taxon>Brassicaceae</taxon>
        <taxon>Brassiceae</taxon>
        <taxon>Brassica</taxon>
    </lineage>
</organism>
<proteinExistence type="predicted"/>
<feature type="compositionally biased region" description="Low complexity" evidence="1">
    <location>
        <begin position="313"/>
        <end position="329"/>
    </location>
</feature>
<feature type="compositionally biased region" description="Polar residues" evidence="1">
    <location>
        <begin position="286"/>
        <end position="295"/>
    </location>
</feature>
<feature type="region of interest" description="Disordered" evidence="1">
    <location>
        <begin position="271"/>
        <end position="330"/>
    </location>
</feature>
<feature type="region of interest" description="Disordered" evidence="1">
    <location>
        <begin position="184"/>
        <end position="213"/>
    </location>
</feature>
<dbReference type="EMBL" id="QGKX02001347">
    <property type="protein sequence ID" value="KAF3523246.1"/>
    <property type="molecule type" value="Genomic_DNA"/>
</dbReference>
<dbReference type="AlphaFoldDB" id="A0A8S9PXG5"/>
<evidence type="ECO:0000313" key="2">
    <source>
        <dbReference type="EMBL" id="KAF3523246.1"/>
    </source>
</evidence>
<evidence type="ECO:0000313" key="3">
    <source>
        <dbReference type="Proteomes" id="UP000712600"/>
    </source>
</evidence>
<protein>
    <recommendedName>
        <fullName evidence="4">DUF1985 domain-containing protein</fullName>
    </recommendedName>
</protein>
<comment type="caution">
    <text evidence="2">The sequence shown here is derived from an EMBL/GenBank/DDBJ whole genome shotgun (WGS) entry which is preliminary data.</text>
</comment>
<dbReference type="PANTHER" id="PTHR48449:SF2">
    <property type="entry name" value="UBIQUITIN-LIKE PROTEASE FAMILY PROFILE DOMAIN-CONTAINING PROTEIN"/>
    <property type="match status" value="1"/>
</dbReference>
<gene>
    <name evidence="2" type="ORF">F2Q69_00050169</name>
</gene>
<feature type="compositionally biased region" description="Basic and acidic residues" evidence="1">
    <location>
        <begin position="645"/>
        <end position="660"/>
    </location>
</feature>
<evidence type="ECO:0000256" key="1">
    <source>
        <dbReference type="SAM" id="MobiDB-lite"/>
    </source>
</evidence>
<feature type="compositionally biased region" description="Basic and acidic residues" evidence="1">
    <location>
        <begin position="184"/>
        <end position="199"/>
    </location>
</feature>
<accession>A0A8S9PXG5</accession>
<dbReference type="PANTHER" id="PTHR48449">
    <property type="entry name" value="DUF1985 DOMAIN-CONTAINING PROTEIN"/>
    <property type="match status" value="1"/>
</dbReference>
<dbReference type="Proteomes" id="UP000712600">
    <property type="component" value="Unassembled WGS sequence"/>
</dbReference>
<feature type="compositionally biased region" description="Acidic residues" evidence="1">
    <location>
        <begin position="496"/>
        <end position="514"/>
    </location>
</feature>
<sequence length="678" mass="75521">MIRDLEEFLAFPWGRVAFEMLVTGIKKKNEILLSQTSAALLGFVDAIQLVFMEAVPQIKEVVPQPETVVVIESDSESDTEGGDSQANVEEDKAVVRPAKPPAAVRYCVNPAHVKSLEEDEKLPVGLDIAGLDTAHSPDDLTWEDKAVDVAVDELVRLIKEDYTFKNTMFVGSLTAADLVRIERKQKDKETKERKERENQPDSPDTDASDTGDQNQMARNVASLLKPLINDSFSNESERLEVKLEAVIQDEVQKMQGAVIQSIIDFLGKSNSANKAGEENPCGPQESRPNPSSPTDNAPRREGKETSPEKGTTDEITNTETANTTELTARTVDETNANNIINDVVFDVQSLGNFKEEKEESNKGETLMGRIVWITQVLPRRSSNRDAQKKDSEEPRDPIEICMPCVCFSRRLISPRIIPELVEMIRDLEEFLAFPWGRVAFEMLVTGIKKKDEILLSQTSVALPGFLDAIQLVFMEAVPQIKEVVPQPEPVVVIESDSESETECGDSQADEEEDEAVIKPATPPAAVRYCVNPAHVKALDEDEKYGAIIRCRFLRCGVKRNKTKLSLCCSLVVRSGNQDATTMTEVISFFEDTSHSSDDLTWDDEVVDVVVDELVRLIKEDYTFKNTMFVGGLTAADLVRMRAERKQKYKETKERKERENQPDSPDTDASDAGEPAGFS</sequence>
<feature type="region of interest" description="Disordered" evidence="1">
    <location>
        <begin position="496"/>
        <end position="515"/>
    </location>
</feature>
<feature type="compositionally biased region" description="Basic and acidic residues" evidence="1">
    <location>
        <begin position="297"/>
        <end position="312"/>
    </location>
</feature>
<feature type="region of interest" description="Disordered" evidence="1">
    <location>
        <begin position="645"/>
        <end position="678"/>
    </location>
</feature>
<evidence type="ECO:0008006" key="4">
    <source>
        <dbReference type="Google" id="ProtNLM"/>
    </source>
</evidence>
<name>A0A8S9PXG5_BRACR</name>
<reference evidence="2" key="1">
    <citation type="submission" date="2019-12" db="EMBL/GenBank/DDBJ databases">
        <title>Genome sequencing and annotation of Brassica cretica.</title>
        <authorList>
            <person name="Studholme D.J."/>
            <person name="Sarris P."/>
        </authorList>
    </citation>
    <scope>NUCLEOTIDE SEQUENCE</scope>
    <source>
        <strain evidence="2">PFS-109/04</strain>
        <tissue evidence="2">Leaf</tissue>
    </source>
</reference>